<dbReference type="CDD" id="cd00257">
    <property type="entry name" value="beta-trefoil_FSCN-like"/>
    <property type="match status" value="1"/>
</dbReference>
<dbReference type="InterPro" id="IPR010431">
    <property type="entry name" value="Fascin"/>
</dbReference>
<dbReference type="EMBL" id="MVGR01000001">
    <property type="protein sequence ID" value="OPF20121.1"/>
    <property type="molecule type" value="Genomic_DNA"/>
</dbReference>
<dbReference type="Gene3D" id="2.80.10.50">
    <property type="match status" value="1"/>
</dbReference>
<dbReference type="GO" id="GO:0051017">
    <property type="term" value="P:actin filament bundle assembly"/>
    <property type="evidence" value="ECO:0007669"/>
    <property type="project" value="TreeGrafter"/>
</dbReference>
<evidence type="ECO:0000313" key="3">
    <source>
        <dbReference type="Proteomes" id="UP000189835"/>
    </source>
</evidence>
<dbReference type="PANTHER" id="PTHR10551:SF9">
    <property type="entry name" value="FASCIN-2"/>
    <property type="match status" value="1"/>
</dbReference>
<dbReference type="Pfam" id="PF25490">
    <property type="entry name" value="DUF7910"/>
    <property type="match status" value="1"/>
</dbReference>
<sequence length="327" mass="33475">MPLSPGFRIKNCTQWPLTVSLDQVGPLYYGLVQPGEIFQRDTGAVWFTIKASISADNQCHITDWDCVMPIASIVGSVLFGAITGGTSAFLSVGTSIGASALVAGGAVSLSSIVVPSAVAGGLTVGTAASALGKIFSSGCDTKKMGCYAGPPWPFRENMPEYSVVGGPIAYAQEGKMVITPGPQLSIVSGLQPVPPVPTPGSRVALQASNGQYVCAEGGGGQAVVANRNAIGPWETFTLKDLGNNKIALQASNGYFVCAEGGGGQAVVANRNAIGPWETFTLKDLGNNKIALQASNGNFVCAEGGGGQAVVANRNAIGSWETFTRLNS</sequence>
<protein>
    <recommendedName>
        <fullName evidence="1">DUF7910 domain-containing protein</fullName>
    </recommendedName>
</protein>
<evidence type="ECO:0000259" key="1">
    <source>
        <dbReference type="Pfam" id="PF25490"/>
    </source>
</evidence>
<dbReference type="Proteomes" id="UP000189835">
    <property type="component" value="Unassembled WGS sequence"/>
</dbReference>
<dbReference type="PANTHER" id="PTHR10551">
    <property type="entry name" value="FASCIN"/>
    <property type="match status" value="1"/>
</dbReference>
<comment type="caution">
    <text evidence="2">The sequence shown here is derived from an EMBL/GenBank/DDBJ whole genome shotgun (WGS) entry which is preliminary data.</text>
</comment>
<dbReference type="AlphaFoldDB" id="A0A1V4BZ59"/>
<name>A0A1V4BZ59_MICAE</name>
<organism evidence="2 3">
    <name type="scientific">Microcystis aeruginosa KW</name>
    <dbReference type="NCBI Taxonomy" id="1960155"/>
    <lineage>
        <taxon>Bacteria</taxon>
        <taxon>Bacillati</taxon>
        <taxon>Cyanobacteriota</taxon>
        <taxon>Cyanophyceae</taxon>
        <taxon>Oscillatoriophycideae</taxon>
        <taxon>Chroococcales</taxon>
        <taxon>Microcystaceae</taxon>
        <taxon>Microcystis</taxon>
    </lineage>
</organism>
<dbReference type="InterPro" id="IPR057232">
    <property type="entry name" value="DUF7910"/>
</dbReference>
<dbReference type="GO" id="GO:0051015">
    <property type="term" value="F:actin filament binding"/>
    <property type="evidence" value="ECO:0007669"/>
    <property type="project" value="InterPro"/>
</dbReference>
<dbReference type="GO" id="GO:0007163">
    <property type="term" value="P:establishment or maintenance of cell polarity"/>
    <property type="evidence" value="ECO:0007669"/>
    <property type="project" value="TreeGrafter"/>
</dbReference>
<dbReference type="GO" id="GO:0005737">
    <property type="term" value="C:cytoplasm"/>
    <property type="evidence" value="ECO:0007669"/>
    <property type="project" value="TreeGrafter"/>
</dbReference>
<dbReference type="GO" id="GO:0015629">
    <property type="term" value="C:actin cytoskeleton"/>
    <property type="evidence" value="ECO:0007669"/>
    <property type="project" value="TreeGrafter"/>
</dbReference>
<proteinExistence type="predicted"/>
<evidence type="ECO:0000313" key="2">
    <source>
        <dbReference type="EMBL" id="OPF20121.1"/>
    </source>
</evidence>
<dbReference type="GO" id="GO:0016477">
    <property type="term" value="P:cell migration"/>
    <property type="evidence" value="ECO:0007669"/>
    <property type="project" value="TreeGrafter"/>
</dbReference>
<feature type="domain" description="DUF7910" evidence="1">
    <location>
        <begin position="208"/>
        <end position="296"/>
    </location>
</feature>
<accession>A0A1V4BZ59</accession>
<dbReference type="SUPFAM" id="SSF50405">
    <property type="entry name" value="Actin-crosslinking proteins"/>
    <property type="match status" value="1"/>
</dbReference>
<dbReference type="InterPro" id="IPR008999">
    <property type="entry name" value="Actin-crosslinking"/>
</dbReference>
<reference evidence="2 3" key="1">
    <citation type="submission" date="2017-02" db="EMBL/GenBank/DDBJ databases">
        <title>Genome sequence of Microcystis aeruginosa KW.</title>
        <authorList>
            <person name="Oh H.-M."/>
            <person name="Ahn C.-Y."/>
            <person name="Jeong H."/>
            <person name="Srivastava A."/>
            <person name="Lee H.-G."/>
            <person name="Kang S.-R."/>
        </authorList>
    </citation>
    <scope>NUCLEOTIDE SEQUENCE [LARGE SCALE GENOMIC DNA]</scope>
    <source>
        <strain evidence="2 3">KW</strain>
    </source>
</reference>
<gene>
    <name evidence="2" type="ORF">B1L04_01255</name>
</gene>